<sequence length="82" mass="9236">MINEAGLSEAELEAQHKRRDFIILQRDALTKARKDGEEEGRLAERHAVIFNAHRNGLPPQLITSLVGLSEAEVTRLLQRHGI</sequence>
<name>U5N4H9_9BURK</name>
<accession>U5N4H9</accession>
<dbReference type="HOGENOM" id="CLU_2552042_0_0_4"/>
<dbReference type="EMBL" id="CP004885">
    <property type="protein sequence ID" value="AGX86366.1"/>
    <property type="molecule type" value="Genomic_DNA"/>
</dbReference>
<dbReference type="STRING" id="946483.Cenrod_0239"/>
<protein>
    <submittedName>
        <fullName evidence="1">Uncharacterized protein</fullName>
    </submittedName>
</protein>
<dbReference type="AlphaFoldDB" id="U5N4H9"/>
<dbReference type="KEGG" id="cbx:Cenrod_0239"/>
<dbReference type="eggNOG" id="COG5464">
    <property type="taxonomic scope" value="Bacteria"/>
</dbReference>
<reference evidence="1 2" key="1">
    <citation type="journal article" date="2013" name="Genome Biol.">
        <title>Genomic analysis reveals key aspects of prokaryotic symbiosis in the phototrophic consortium "Chlorochromatium aggregatum".</title>
        <authorList>
            <person name="Liu Z."/>
            <person name="Muller J."/>
            <person name="Li T."/>
            <person name="Alvey R.M."/>
            <person name="Vogl K."/>
            <person name="Frigaard N.U."/>
            <person name="Rockwell N.C."/>
            <person name="Boyd E.S."/>
            <person name="Tomsho L.P."/>
            <person name="Schuster S.C."/>
            <person name="Henke P."/>
            <person name="Rohde M."/>
            <person name="Overmann J."/>
            <person name="Bryant D.A."/>
        </authorList>
    </citation>
    <scope>NUCLEOTIDE SEQUENCE [LARGE SCALE GENOMIC DNA]</scope>
    <source>
        <strain evidence="1">CR</strain>
    </source>
</reference>
<keyword evidence="2" id="KW-1185">Reference proteome</keyword>
<dbReference type="Proteomes" id="UP000017184">
    <property type="component" value="Chromosome"/>
</dbReference>
<evidence type="ECO:0000313" key="2">
    <source>
        <dbReference type="Proteomes" id="UP000017184"/>
    </source>
</evidence>
<organism evidence="1 2">
    <name type="scientific">Candidatus Symbiobacter mobilis CR</name>
    <dbReference type="NCBI Taxonomy" id="946483"/>
    <lineage>
        <taxon>Bacteria</taxon>
        <taxon>Pseudomonadati</taxon>
        <taxon>Pseudomonadota</taxon>
        <taxon>Betaproteobacteria</taxon>
        <taxon>Burkholderiales</taxon>
        <taxon>Comamonadaceae</taxon>
    </lineage>
</organism>
<evidence type="ECO:0000313" key="1">
    <source>
        <dbReference type="EMBL" id="AGX86366.1"/>
    </source>
</evidence>
<dbReference type="RefSeq" id="WP_022771189.1">
    <property type="nucleotide sequence ID" value="NC_022576.1"/>
</dbReference>
<gene>
    <name evidence="1" type="ORF">Cenrod_0239</name>
</gene>
<proteinExistence type="predicted"/>